<evidence type="ECO:0000259" key="3">
    <source>
        <dbReference type="PROSITE" id="PS50882"/>
    </source>
</evidence>
<organism evidence="4 5">
    <name type="scientific">Pisum sativum</name>
    <name type="common">Garden pea</name>
    <name type="synonym">Lathyrus oleraceus</name>
    <dbReference type="NCBI Taxonomy" id="3888"/>
    <lineage>
        <taxon>Eukaryota</taxon>
        <taxon>Viridiplantae</taxon>
        <taxon>Streptophyta</taxon>
        <taxon>Embryophyta</taxon>
        <taxon>Tracheophyta</taxon>
        <taxon>Spermatophyta</taxon>
        <taxon>Magnoliopsida</taxon>
        <taxon>eudicotyledons</taxon>
        <taxon>Gunneridae</taxon>
        <taxon>Pentapetalae</taxon>
        <taxon>rosids</taxon>
        <taxon>fabids</taxon>
        <taxon>Fabales</taxon>
        <taxon>Fabaceae</taxon>
        <taxon>Papilionoideae</taxon>
        <taxon>50 kb inversion clade</taxon>
        <taxon>NPAAA clade</taxon>
        <taxon>Hologalegina</taxon>
        <taxon>IRL clade</taxon>
        <taxon>Fabeae</taxon>
        <taxon>Lathyrus</taxon>
    </lineage>
</organism>
<dbReference type="EMBL" id="JAMSHJ010000001">
    <property type="protein sequence ID" value="KAI5440871.1"/>
    <property type="molecule type" value="Genomic_DNA"/>
</dbReference>
<dbReference type="PROSITE" id="PS50882">
    <property type="entry name" value="YTH"/>
    <property type="match status" value="1"/>
</dbReference>
<dbReference type="Proteomes" id="UP001058974">
    <property type="component" value="Chromosome 1"/>
</dbReference>
<accession>A0A9D5BE33</accession>
<feature type="compositionally biased region" description="Polar residues" evidence="2">
    <location>
        <begin position="235"/>
        <end position="246"/>
    </location>
</feature>
<name>A0A9D5BE33_PEA</name>
<dbReference type="PANTHER" id="PTHR12357:SF127">
    <property type="entry name" value="YTH DOMAIN-CONTAINING FAMILY PROTEIN"/>
    <property type="match status" value="1"/>
</dbReference>
<keyword evidence="1" id="KW-0694">RNA-binding</keyword>
<dbReference type="CDD" id="cd21134">
    <property type="entry name" value="YTH"/>
    <property type="match status" value="1"/>
</dbReference>
<comment type="function">
    <text evidence="1">Specifically recognizes and binds N6-methyladenosine (m6A)-containing RNAs, and regulates mRNA stability. M6A is a modification present at internal sites of mRNAs and some non-coding RNAs and plays a role in mRNA stability and processing.</text>
</comment>
<proteinExistence type="inferred from homology"/>
<dbReference type="InterPro" id="IPR007275">
    <property type="entry name" value="YTH_domain"/>
</dbReference>
<feature type="compositionally biased region" description="Polar residues" evidence="2">
    <location>
        <begin position="110"/>
        <end position="132"/>
    </location>
</feature>
<dbReference type="GO" id="GO:0005737">
    <property type="term" value="C:cytoplasm"/>
    <property type="evidence" value="ECO:0007669"/>
    <property type="project" value="TreeGrafter"/>
</dbReference>
<evidence type="ECO:0000256" key="1">
    <source>
        <dbReference type="RuleBase" id="RU369095"/>
    </source>
</evidence>
<dbReference type="Pfam" id="PF04146">
    <property type="entry name" value="YTH"/>
    <property type="match status" value="1"/>
</dbReference>
<evidence type="ECO:0000256" key="2">
    <source>
        <dbReference type="SAM" id="MobiDB-lite"/>
    </source>
</evidence>
<dbReference type="AlphaFoldDB" id="A0A9D5BE33"/>
<dbReference type="Gramene" id="Psat01G0036200-T2">
    <property type="protein sequence ID" value="KAI5440871.1"/>
    <property type="gene ID" value="KIW84_010362"/>
</dbReference>
<feature type="region of interest" description="Disordered" evidence="2">
    <location>
        <begin position="233"/>
        <end position="260"/>
    </location>
</feature>
<gene>
    <name evidence="4" type="ORF">KIW84_010362</name>
</gene>
<evidence type="ECO:0000313" key="4">
    <source>
        <dbReference type="EMBL" id="KAI5440871.1"/>
    </source>
</evidence>
<reference evidence="4 5" key="1">
    <citation type="journal article" date="2022" name="Nat. Genet.">
        <title>Improved pea reference genome and pan-genome highlight genomic features and evolutionary characteristics.</title>
        <authorList>
            <person name="Yang T."/>
            <person name="Liu R."/>
            <person name="Luo Y."/>
            <person name="Hu S."/>
            <person name="Wang D."/>
            <person name="Wang C."/>
            <person name="Pandey M.K."/>
            <person name="Ge S."/>
            <person name="Xu Q."/>
            <person name="Li N."/>
            <person name="Li G."/>
            <person name="Huang Y."/>
            <person name="Saxena R.K."/>
            <person name="Ji Y."/>
            <person name="Li M."/>
            <person name="Yan X."/>
            <person name="He Y."/>
            <person name="Liu Y."/>
            <person name="Wang X."/>
            <person name="Xiang C."/>
            <person name="Varshney R.K."/>
            <person name="Ding H."/>
            <person name="Gao S."/>
            <person name="Zong X."/>
        </authorList>
    </citation>
    <scope>NUCLEOTIDE SEQUENCE [LARGE SCALE GENOMIC DNA]</scope>
    <source>
        <strain evidence="4 5">cv. Zhongwan 6</strain>
    </source>
</reference>
<dbReference type="GO" id="GO:0003729">
    <property type="term" value="F:mRNA binding"/>
    <property type="evidence" value="ECO:0007669"/>
    <property type="project" value="UniProtKB-UniRule"/>
</dbReference>
<comment type="caution">
    <text evidence="4">The sequence shown here is derived from an EMBL/GenBank/DDBJ whole genome shotgun (WGS) entry which is preliminary data.</text>
</comment>
<protein>
    <recommendedName>
        <fullName evidence="1">YTH domain-containing family protein</fullName>
    </recommendedName>
</protein>
<dbReference type="PANTHER" id="PTHR12357">
    <property type="entry name" value="YTH YT521-B HOMOLOGY DOMAIN-CONTAINING"/>
    <property type="match status" value="1"/>
</dbReference>
<comment type="similarity">
    <text evidence="1">Belongs to the YTHDF family.</text>
</comment>
<feature type="region of interest" description="Disordered" evidence="2">
    <location>
        <begin position="110"/>
        <end position="191"/>
    </location>
</feature>
<feature type="domain" description="YTH" evidence="3">
    <location>
        <begin position="295"/>
        <end position="357"/>
    </location>
</feature>
<dbReference type="GO" id="GO:0061157">
    <property type="term" value="P:mRNA destabilization"/>
    <property type="evidence" value="ECO:0007669"/>
    <property type="project" value="TreeGrafter"/>
</dbReference>
<feature type="compositionally biased region" description="Low complexity" evidence="2">
    <location>
        <begin position="133"/>
        <end position="152"/>
    </location>
</feature>
<dbReference type="GO" id="GO:1990247">
    <property type="term" value="F:N6-methyladenosine-containing RNA reader activity"/>
    <property type="evidence" value="ECO:0007669"/>
    <property type="project" value="UniProtKB-UniRule"/>
</dbReference>
<sequence>MITGYGGFYGEPENQGYYVGAEAVDFQYPVMQADNGSYVYLMPGFQTGYPSYFPVNTAGVDGQYHVYPPGSVYQQPCGSPGYYPASLPYAEFFPSTYSWDSSLTSQDVSQRNHYNNSASKPSGRSNFSSGSGVVSKSMPSSNVSNSSEVKGSPPLLEVSSTHVKRNQPKQANKVSVSGPVLHSDATTKGSFPVTKLSTYNQGKSGFTYQNTLLNVKANTKGWVSTEKLKLRNKVNDSLSEQNQGPRTSVPKGASNLGDNSARTVTVTVDESKDGDGKIRTDQYNLPDFPTKYDRALFFVIKSYSEDDVHKSIKYDVWASTPNGNKRLDNAFQDAQNRMEEKGSKCPVFLFFSVCYQP</sequence>
<keyword evidence="5" id="KW-1185">Reference proteome</keyword>
<evidence type="ECO:0000313" key="5">
    <source>
        <dbReference type="Proteomes" id="UP001058974"/>
    </source>
</evidence>
<dbReference type="InterPro" id="IPR045168">
    <property type="entry name" value="YTH_prot"/>
</dbReference>
<dbReference type="Gene3D" id="3.10.590.10">
    <property type="entry name" value="ph1033 like domains"/>
    <property type="match status" value="1"/>
</dbReference>